<keyword evidence="3" id="KW-1185">Reference proteome</keyword>
<feature type="transmembrane region" description="Helical" evidence="1">
    <location>
        <begin position="65"/>
        <end position="84"/>
    </location>
</feature>
<dbReference type="OrthoDB" id="122062at2"/>
<dbReference type="STRING" id="862908.BMS_0854"/>
<dbReference type="KEGG" id="bmx:BMS_0854"/>
<dbReference type="InterPro" id="IPR004316">
    <property type="entry name" value="SWEET_rpt"/>
</dbReference>
<keyword evidence="1" id="KW-1133">Transmembrane helix</keyword>
<keyword evidence="1" id="KW-0472">Membrane</keyword>
<dbReference type="Proteomes" id="UP000008963">
    <property type="component" value="Chromosome"/>
</dbReference>
<dbReference type="EMBL" id="FQ312005">
    <property type="protein sequence ID" value="CBW25747.1"/>
    <property type="molecule type" value="Genomic_DNA"/>
</dbReference>
<accession>E1WX46</accession>
<organism evidence="2 3">
    <name type="scientific">Halobacteriovorax marinus (strain ATCC BAA-682 / DSM 15412 / SJ)</name>
    <name type="common">Bacteriovorax marinus</name>
    <dbReference type="NCBI Taxonomy" id="862908"/>
    <lineage>
        <taxon>Bacteria</taxon>
        <taxon>Pseudomonadati</taxon>
        <taxon>Bdellovibrionota</taxon>
        <taxon>Bacteriovoracia</taxon>
        <taxon>Bacteriovoracales</taxon>
        <taxon>Halobacteriovoraceae</taxon>
        <taxon>Halobacteriovorax</taxon>
    </lineage>
</organism>
<protein>
    <submittedName>
        <fullName evidence="2">Membrane protein</fullName>
    </submittedName>
</protein>
<proteinExistence type="predicted"/>
<sequence length="92" mass="10669">MNYIDFSRYVVTFSSILLIIGLYHQVYKMFTTKSADDFSMLMILSLICCQVTWINYGIVLDEWPILLLSSIELPAGALAFYGYLKFRTKHVL</sequence>
<feature type="transmembrane region" description="Helical" evidence="1">
    <location>
        <begin position="6"/>
        <end position="26"/>
    </location>
</feature>
<name>E1WX46_HALMS</name>
<dbReference type="AlphaFoldDB" id="E1WX46"/>
<dbReference type="HOGENOM" id="CLU_2409185_0_0_7"/>
<gene>
    <name evidence="2" type="ordered locus">BMS_0854</name>
</gene>
<feature type="transmembrane region" description="Helical" evidence="1">
    <location>
        <begin position="38"/>
        <end position="59"/>
    </location>
</feature>
<reference evidence="3" key="1">
    <citation type="journal article" date="2013" name="ISME J.">
        <title>A small predatory core genome in the divergent marine Bacteriovorax marinus SJ and the terrestrial Bdellovibrio bacteriovorus.</title>
        <authorList>
            <person name="Crossman L.C."/>
            <person name="Chen H."/>
            <person name="Cerdeno-Tarraga A.M."/>
            <person name="Brooks K."/>
            <person name="Quail M.A."/>
            <person name="Pineiro S.A."/>
            <person name="Hobley L."/>
            <person name="Sockett R.E."/>
            <person name="Bentley S.D."/>
            <person name="Parkhill J."/>
            <person name="Williams H.N."/>
            <person name="Stine O.C."/>
        </authorList>
    </citation>
    <scope>NUCLEOTIDE SEQUENCE [LARGE SCALE GENOMIC DNA]</scope>
    <source>
        <strain evidence="3">ATCC BAA-682 / DSM 15412 / SJ</strain>
    </source>
</reference>
<dbReference type="Gene3D" id="1.20.1280.290">
    <property type="match status" value="1"/>
</dbReference>
<dbReference type="RefSeq" id="WP_014243532.1">
    <property type="nucleotide sequence ID" value="NC_016620.1"/>
</dbReference>
<dbReference type="GO" id="GO:0016020">
    <property type="term" value="C:membrane"/>
    <property type="evidence" value="ECO:0007669"/>
    <property type="project" value="InterPro"/>
</dbReference>
<dbReference type="PATRIC" id="fig|862908.3.peg.814"/>
<keyword evidence="1" id="KW-0812">Transmembrane</keyword>
<evidence type="ECO:0000313" key="2">
    <source>
        <dbReference type="EMBL" id="CBW25747.1"/>
    </source>
</evidence>
<evidence type="ECO:0000313" key="3">
    <source>
        <dbReference type="Proteomes" id="UP000008963"/>
    </source>
</evidence>
<dbReference type="Pfam" id="PF03083">
    <property type="entry name" value="MtN3_slv"/>
    <property type="match status" value="1"/>
</dbReference>
<evidence type="ECO:0000256" key="1">
    <source>
        <dbReference type="SAM" id="Phobius"/>
    </source>
</evidence>